<name>A0A2M7G9H6_9BACT</name>
<proteinExistence type="predicted"/>
<evidence type="ECO:0000313" key="2">
    <source>
        <dbReference type="Proteomes" id="UP000231019"/>
    </source>
</evidence>
<sequence>MHFSVASALNLSPQVREHHPLAETEIIKGLRCLAWAQEAGFDPPELLTEAALCFAQALQMEASNCVALEGLLYTFLLVQDYPRAQDILDQITVLQPQHPDLKNWMNFLLETPQELEETDSELQVQELDSEWLYDETERRIEAAFISFTRLSFAQPVLSTQALAEMEAYAVSLEETRFHVQNMILQLEQEMDTTALCLRLEPLDICFHNLEEMLKGSYALIELRNRVYLLEEFLNLLLERAGRMPGPVERAEIEFHLEDALDRSDRLHAQLQECQRRHWPVDSLLAVLDKTRFQVEFLQELLDAQR</sequence>
<evidence type="ECO:0000313" key="1">
    <source>
        <dbReference type="EMBL" id="PIW18514.1"/>
    </source>
</evidence>
<dbReference type="Proteomes" id="UP000231019">
    <property type="component" value="Unassembled WGS sequence"/>
</dbReference>
<accession>A0A2M7G9H6</accession>
<gene>
    <name evidence="1" type="ORF">COW36_04270</name>
</gene>
<dbReference type="AlphaFoldDB" id="A0A2M7G9H6"/>
<protein>
    <submittedName>
        <fullName evidence="1">Uncharacterized protein</fullName>
    </submittedName>
</protein>
<dbReference type="EMBL" id="PFFQ01000012">
    <property type="protein sequence ID" value="PIW18514.1"/>
    <property type="molecule type" value="Genomic_DNA"/>
</dbReference>
<reference evidence="1 2" key="1">
    <citation type="submission" date="2017-09" db="EMBL/GenBank/DDBJ databases">
        <title>Depth-based differentiation of microbial function through sediment-hosted aquifers and enrichment of novel symbionts in the deep terrestrial subsurface.</title>
        <authorList>
            <person name="Probst A.J."/>
            <person name="Ladd B."/>
            <person name="Jarett J.K."/>
            <person name="Geller-Mcgrath D.E."/>
            <person name="Sieber C.M."/>
            <person name="Emerson J.B."/>
            <person name="Anantharaman K."/>
            <person name="Thomas B.C."/>
            <person name="Malmstrom R."/>
            <person name="Stieglmeier M."/>
            <person name="Klingl A."/>
            <person name="Woyke T."/>
            <person name="Ryan C.M."/>
            <person name="Banfield J.F."/>
        </authorList>
    </citation>
    <scope>NUCLEOTIDE SEQUENCE [LARGE SCALE GENOMIC DNA]</scope>
    <source>
        <strain evidence="1">CG17_big_fil_post_rev_8_21_14_2_50_48_46</strain>
    </source>
</reference>
<organism evidence="1 2">
    <name type="scientific">bacterium (Candidatus Blackallbacteria) CG17_big_fil_post_rev_8_21_14_2_50_48_46</name>
    <dbReference type="NCBI Taxonomy" id="2014261"/>
    <lineage>
        <taxon>Bacteria</taxon>
        <taxon>Candidatus Blackallbacteria</taxon>
    </lineage>
</organism>
<comment type="caution">
    <text evidence="1">The sequence shown here is derived from an EMBL/GenBank/DDBJ whole genome shotgun (WGS) entry which is preliminary data.</text>
</comment>